<feature type="region of interest" description="Disordered" evidence="1">
    <location>
        <begin position="85"/>
        <end position="108"/>
    </location>
</feature>
<accession>A0A6C0F5U0</accession>
<organism evidence="2">
    <name type="scientific">viral metagenome</name>
    <dbReference type="NCBI Taxonomy" id="1070528"/>
    <lineage>
        <taxon>unclassified sequences</taxon>
        <taxon>metagenomes</taxon>
        <taxon>organismal metagenomes</taxon>
    </lineage>
</organism>
<sequence>MDTSLNTDTLHGVQPTSIGNYMINTSQIPNKSNCNSSGFYLQQPGFNCDVRHHKVSLIDSESSLIGLDRYITKQEPPESYFKKPQELKTYNDPPPKETYTSPFEPQGTRVGRSCSKLAGLNINRFENPLHEAQSYSNIAIDESFRGGFNTRLYAKDCQVVKCGKYIKLKPEYGNQCSN</sequence>
<protein>
    <submittedName>
        <fullName evidence="2">Uncharacterized protein</fullName>
    </submittedName>
</protein>
<dbReference type="EMBL" id="MN738789">
    <property type="protein sequence ID" value="QHT37018.1"/>
    <property type="molecule type" value="Genomic_DNA"/>
</dbReference>
<proteinExistence type="predicted"/>
<dbReference type="AlphaFoldDB" id="A0A6C0F5U0"/>
<evidence type="ECO:0000313" key="2">
    <source>
        <dbReference type="EMBL" id="QHT37018.1"/>
    </source>
</evidence>
<name>A0A6C0F5U0_9ZZZZ</name>
<evidence type="ECO:0000256" key="1">
    <source>
        <dbReference type="SAM" id="MobiDB-lite"/>
    </source>
</evidence>
<reference evidence="2" key="1">
    <citation type="journal article" date="2020" name="Nature">
        <title>Giant virus diversity and host interactions through global metagenomics.</title>
        <authorList>
            <person name="Schulz F."/>
            <person name="Roux S."/>
            <person name="Paez-Espino D."/>
            <person name="Jungbluth S."/>
            <person name="Walsh D.A."/>
            <person name="Denef V.J."/>
            <person name="McMahon K.D."/>
            <person name="Konstantinidis K.T."/>
            <person name="Eloe-Fadrosh E.A."/>
            <person name="Kyrpides N.C."/>
            <person name="Woyke T."/>
        </authorList>
    </citation>
    <scope>NUCLEOTIDE SEQUENCE</scope>
    <source>
        <strain evidence="2">GVMAG-S-ERX555967-131</strain>
    </source>
</reference>